<dbReference type="GO" id="GO:0017038">
    <property type="term" value="P:protein import"/>
    <property type="evidence" value="ECO:0007669"/>
    <property type="project" value="InterPro"/>
</dbReference>
<dbReference type="Gene3D" id="3.40.50.10070">
    <property type="entry name" value="TolB, N-terminal domain"/>
    <property type="match status" value="1"/>
</dbReference>
<comment type="subunit">
    <text evidence="5">The Tol-Pal system is composed of five core proteins: the inner membrane proteins TolA, TolQ and TolR, the periplasmic protein TolB and the outer membrane protein Pal. They form a network linking the inner and outer membranes and the peptidoglycan layer.</text>
</comment>
<dbReference type="GO" id="GO:0051301">
    <property type="term" value="P:cell division"/>
    <property type="evidence" value="ECO:0007669"/>
    <property type="project" value="UniProtKB-UniRule"/>
</dbReference>
<keyword evidence="5" id="KW-0132">Cell division</keyword>
<evidence type="ECO:0000256" key="4">
    <source>
        <dbReference type="ARBA" id="ARBA00022764"/>
    </source>
</evidence>
<keyword evidence="5" id="KW-0131">Cell cycle</keyword>
<dbReference type="InterPro" id="IPR011042">
    <property type="entry name" value="6-blade_b-propeller_TolB-like"/>
</dbReference>
<protein>
    <recommendedName>
        <fullName evidence="5">Tol-Pal system protein TolB</fullName>
    </recommendedName>
</protein>
<dbReference type="Pfam" id="PF04052">
    <property type="entry name" value="TolB_N"/>
    <property type="match status" value="1"/>
</dbReference>
<feature type="signal peptide" evidence="5">
    <location>
        <begin position="1"/>
        <end position="22"/>
    </location>
</feature>
<dbReference type="Gene3D" id="2.120.10.30">
    <property type="entry name" value="TolB, C-terminal domain"/>
    <property type="match status" value="1"/>
</dbReference>
<dbReference type="AlphaFoldDB" id="A0A370UDL2"/>
<dbReference type="Proteomes" id="UP000254326">
    <property type="component" value="Unassembled WGS sequence"/>
</dbReference>
<comment type="similarity">
    <text evidence="2 5">Belongs to the TolB family.</text>
</comment>
<proteinExistence type="inferred from homology"/>
<dbReference type="NCBIfam" id="TIGR02800">
    <property type="entry name" value="propeller_TolB"/>
    <property type="match status" value="1"/>
</dbReference>
<accession>A0A370UDL2</accession>
<reference evidence="7 8" key="1">
    <citation type="submission" date="2018-06" db="EMBL/GenBank/DDBJ databases">
        <title>Marinomonas sp. YLB-05 draft genome sequence.</title>
        <authorList>
            <person name="Yu L."/>
            <person name="Tang X."/>
        </authorList>
    </citation>
    <scope>NUCLEOTIDE SEQUENCE [LARGE SCALE GENOMIC DNA]</scope>
    <source>
        <strain evidence="7 8">YLB-05</strain>
    </source>
</reference>
<dbReference type="OrthoDB" id="9802240at2"/>
<evidence type="ECO:0000259" key="6">
    <source>
        <dbReference type="Pfam" id="PF04052"/>
    </source>
</evidence>
<dbReference type="InterPro" id="IPR007195">
    <property type="entry name" value="TolB_N"/>
</dbReference>
<dbReference type="SUPFAM" id="SSF52964">
    <property type="entry name" value="TolB, N-terminal domain"/>
    <property type="match status" value="1"/>
</dbReference>
<dbReference type="InterPro" id="IPR014167">
    <property type="entry name" value="Tol-Pal_TolB"/>
</dbReference>
<name>A0A370UDL2_9GAMM</name>
<feature type="chain" id="PRO_5017090578" description="Tol-Pal system protein TolB" evidence="5">
    <location>
        <begin position="23"/>
        <end position="432"/>
    </location>
</feature>
<evidence type="ECO:0000313" key="8">
    <source>
        <dbReference type="Proteomes" id="UP000254326"/>
    </source>
</evidence>
<dbReference type="RefSeq" id="WP_115466464.1">
    <property type="nucleotide sequence ID" value="NZ_QKRA01000001.1"/>
</dbReference>
<sequence precursor="true">MKSKFVLVVLMALLTLSIPARAQLVIEITSGADQLLPVAVVPFGYTGSTPLPEDVAGIVQSDLLRSGVFQAIPRENMLSLPTSAKDVFYRDWRLLKADYVLVGNVDANANGTYRITYELVNVLTQKRVGNKEALDVKPSNFRDAAHFISDKIYEQLTGIRGAFSTRILYVTAEGNKAAPTFKLQVADADGYRPQVVVSSQEPILSPSWSADGRYIAYVMFRNRRPNIFIQELATGKQQQLAQFRGLNGAPAWSPDGKKLALVLSKDNNPEIYTLDIATKKLERMTNHYSIDTEPSWEPDGNGIIFTSDRGGNPQIYRLDVKSKSVERVTFEGELNTRARLTPDGRYLVTVQKNDGNYHIALQDMKTGRVQVLTQTYLDESPSIAPNGSMVMYATTENSKGILAVVSVDGLVKYKLPSADGDVREPAWSPYFK</sequence>
<dbReference type="GO" id="GO:0042597">
    <property type="term" value="C:periplasmic space"/>
    <property type="evidence" value="ECO:0007669"/>
    <property type="project" value="UniProtKB-SubCell"/>
</dbReference>
<organism evidence="7 8">
    <name type="scientific">Marinomonas piezotolerans</name>
    <dbReference type="NCBI Taxonomy" id="2213058"/>
    <lineage>
        <taxon>Bacteria</taxon>
        <taxon>Pseudomonadati</taxon>
        <taxon>Pseudomonadota</taxon>
        <taxon>Gammaproteobacteria</taxon>
        <taxon>Oceanospirillales</taxon>
        <taxon>Oceanospirillaceae</taxon>
        <taxon>Marinomonas</taxon>
    </lineage>
</organism>
<dbReference type="PANTHER" id="PTHR36842">
    <property type="entry name" value="PROTEIN TOLB HOMOLOG"/>
    <property type="match status" value="1"/>
</dbReference>
<gene>
    <name evidence="5" type="primary">tolB</name>
    <name evidence="7" type="ORF">DN730_02160</name>
</gene>
<evidence type="ECO:0000313" key="7">
    <source>
        <dbReference type="EMBL" id="RDL45876.1"/>
    </source>
</evidence>
<dbReference type="InterPro" id="IPR011659">
    <property type="entry name" value="WD40"/>
</dbReference>
<comment type="subcellular location">
    <subcellularLocation>
        <location evidence="1 5">Periplasm</location>
    </subcellularLocation>
</comment>
<keyword evidence="4 5" id="KW-0574">Periplasm</keyword>
<dbReference type="SUPFAM" id="SSF69304">
    <property type="entry name" value="Tricorn protease N-terminal domain"/>
    <property type="match status" value="1"/>
</dbReference>
<dbReference type="HAMAP" id="MF_00671">
    <property type="entry name" value="TolB"/>
    <property type="match status" value="1"/>
</dbReference>
<keyword evidence="3 5" id="KW-0732">Signal</keyword>
<dbReference type="PANTHER" id="PTHR36842:SF1">
    <property type="entry name" value="PROTEIN TOLB"/>
    <property type="match status" value="1"/>
</dbReference>
<evidence type="ECO:0000256" key="5">
    <source>
        <dbReference type="HAMAP-Rule" id="MF_00671"/>
    </source>
</evidence>
<feature type="domain" description="TolB N-terminal" evidence="6">
    <location>
        <begin position="24"/>
        <end position="127"/>
    </location>
</feature>
<evidence type="ECO:0000256" key="2">
    <source>
        <dbReference type="ARBA" id="ARBA00009820"/>
    </source>
</evidence>
<evidence type="ECO:0000256" key="3">
    <source>
        <dbReference type="ARBA" id="ARBA00022729"/>
    </source>
</evidence>
<comment type="caution">
    <text evidence="7">The sequence shown here is derived from an EMBL/GenBank/DDBJ whole genome shotgun (WGS) entry which is preliminary data.</text>
</comment>
<evidence type="ECO:0000256" key="1">
    <source>
        <dbReference type="ARBA" id="ARBA00004418"/>
    </source>
</evidence>
<dbReference type="Pfam" id="PF07676">
    <property type="entry name" value="PD40"/>
    <property type="match status" value="4"/>
</dbReference>
<dbReference type="EMBL" id="QKRA01000001">
    <property type="protein sequence ID" value="RDL45876.1"/>
    <property type="molecule type" value="Genomic_DNA"/>
</dbReference>
<comment type="function">
    <text evidence="5">Part of the Tol-Pal system, which plays a role in outer membrane invagination during cell division and is important for maintaining outer membrane integrity.</text>
</comment>
<keyword evidence="8" id="KW-1185">Reference proteome</keyword>